<reference evidence="1" key="1">
    <citation type="journal article" date="2015" name="Nature">
        <title>Complex archaea that bridge the gap between prokaryotes and eukaryotes.</title>
        <authorList>
            <person name="Spang A."/>
            <person name="Saw J.H."/>
            <person name="Jorgensen S.L."/>
            <person name="Zaremba-Niedzwiedzka K."/>
            <person name="Martijn J."/>
            <person name="Lind A.E."/>
            <person name="van Eijk R."/>
            <person name="Schleper C."/>
            <person name="Guy L."/>
            <person name="Ettema T.J."/>
        </authorList>
    </citation>
    <scope>NUCLEOTIDE SEQUENCE</scope>
</reference>
<dbReference type="AlphaFoldDB" id="A0A0F8YXT0"/>
<accession>A0A0F8YXT0</accession>
<organism evidence="1">
    <name type="scientific">marine sediment metagenome</name>
    <dbReference type="NCBI Taxonomy" id="412755"/>
    <lineage>
        <taxon>unclassified sequences</taxon>
        <taxon>metagenomes</taxon>
        <taxon>ecological metagenomes</taxon>
    </lineage>
</organism>
<sequence length="281" mass="29986">MGEKTSVQIIDREEVILEDGSNVIFTEAVLSDETQNALPEISEFVPQLVKHIIPVTNGSKIIDISGITGLIDIDKVEYKVDQEPKQYRSHKLWGDELELDLQKAPVATSKGTLTGTLTFTTDSTAVTGSSTLFTTELEEGVYIQTSGGSTWYRIASISSDTALVLTAVAESDDNGADTADSSKYWREYVWLYCRKVHTLTTLTDLAGAIDLVAGYAAGAVLIHVDALGSGTIPKNTILTIAGVSGSYRVTADATIGANETDITISPGLAGRAPNNVVVTIR</sequence>
<proteinExistence type="predicted"/>
<protein>
    <submittedName>
        <fullName evidence="1">Uncharacterized protein</fullName>
    </submittedName>
</protein>
<feature type="non-terminal residue" evidence="1">
    <location>
        <position position="281"/>
    </location>
</feature>
<name>A0A0F8YXT0_9ZZZZ</name>
<gene>
    <name evidence="1" type="ORF">LCGC14_2765410</name>
</gene>
<dbReference type="EMBL" id="LAZR01050945">
    <property type="protein sequence ID" value="KKK86223.1"/>
    <property type="molecule type" value="Genomic_DNA"/>
</dbReference>
<comment type="caution">
    <text evidence="1">The sequence shown here is derived from an EMBL/GenBank/DDBJ whole genome shotgun (WGS) entry which is preliminary data.</text>
</comment>
<evidence type="ECO:0000313" key="1">
    <source>
        <dbReference type="EMBL" id="KKK86223.1"/>
    </source>
</evidence>